<feature type="transmembrane region" description="Helical" evidence="17">
    <location>
        <begin position="187"/>
        <end position="206"/>
    </location>
</feature>
<keyword evidence="5" id="KW-0133">Cell shape</keyword>
<evidence type="ECO:0000256" key="14">
    <source>
        <dbReference type="ARBA" id="ARBA00044770"/>
    </source>
</evidence>
<comment type="subcellular location">
    <subcellularLocation>
        <location evidence="1">Membrane</location>
        <topology evidence="1">Multi-pass membrane protein</topology>
    </subcellularLocation>
</comment>
<feature type="transmembrane region" description="Helical" evidence="17">
    <location>
        <begin position="105"/>
        <end position="128"/>
    </location>
</feature>
<feature type="transmembrane region" description="Helical" evidence="17">
    <location>
        <begin position="7"/>
        <end position="24"/>
    </location>
</feature>
<evidence type="ECO:0000256" key="12">
    <source>
        <dbReference type="ARBA" id="ARBA00041185"/>
    </source>
</evidence>
<comment type="function">
    <text evidence="16">Peptidoglycan polymerase that is essential for cell division.</text>
</comment>
<feature type="transmembrane region" description="Helical" evidence="17">
    <location>
        <begin position="44"/>
        <end position="63"/>
    </location>
</feature>
<keyword evidence="8 17" id="KW-0472">Membrane</keyword>
<dbReference type="PANTHER" id="PTHR30474">
    <property type="entry name" value="CELL CYCLE PROTEIN"/>
    <property type="match status" value="1"/>
</dbReference>
<evidence type="ECO:0000256" key="9">
    <source>
        <dbReference type="ARBA" id="ARBA00032370"/>
    </source>
</evidence>
<keyword evidence="19" id="KW-1185">Reference proteome</keyword>
<dbReference type="eggNOG" id="COG0772">
    <property type="taxonomic scope" value="Bacteria"/>
</dbReference>
<reference evidence="18 19" key="1">
    <citation type="submission" date="2013-03" db="EMBL/GenBank/DDBJ databases">
        <title>The Genome Sequence of Enterococcus sulfureus ATCC_49903 (PacBio/Illumina hybrid assembly).</title>
        <authorList>
            <consortium name="The Broad Institute Genomics Platform"/>
            <consortium name="The Broad Institute Genome Sequencing Center for Infectious Disease"/>
            <person name="Earl A."/>
            <person name="Russ C."/>
            <person name="Gilmore M."/>
            <person name="Surin D."/>
            <person name="Walker B."/>
            <person name="Young S."/>
            <person name="Zeng Q."/>
            <person name="Gargeya S."/>
            <person name="Fitzgerald M."/>
            <person name="Haas B."/>
            <person name="Abouelleil A."/>
            <person name="Allen A.W."/>
            <person name="Alvarado L."/>
            <person name="Arachchi H.M."/>
            <person name="Berlin A.M."/>
            <person name="Chapman S.B."/>
            <person name="Gainer-Dewar J."/>
            <person name="Goldberg J."/>
            <person name="Griggs A."/>
            <person name="Gujja S."/>
            <person name="Hansen M."/>
            <person name="Howarth C."/>
            <person name="Imamovic A."/>
            <person name="Ireland A."/>
            <person name="Larimer J."/>
            <person name="McCowan C."/>
            <person name="Murphy C."/>
            <person name="Pearson M."/>
            <person name="Poon T.W."/>
            <person name="Priest M."/>
            <person name="Roberts A."/>
            <person name="Saif S."/>
            <person name="Shea T."/>
            <person name="Sisk P."/>
            <person name="Sykes S."/>
            <person name="Wortman J."/>
            <person name="Nusbaum C."/>
            <person name="Birren B."/>
        </authorList>
    </citation>
    <scope>NUCLEOTIDE SEQUENCE [LARGE SCALE GENOMIC DNA]</scope>
    <source>
        <strain evidence="18 19">ATCC 49903</strain>
    </source>
</reference>
<dbReference type="InterPro" id="IPR001182">
    <property type="entry name" value="FtsW/RodA"/>
</dbReference>
<evidence type="ECO:0000256" key="15">
    <source>
        <dbReference type="ARBA" id="ARBA00049902"/>
    </source>
</evidence>
<dbReference type="GO" id="GO:0032153">
    <property type="term" value="C:cell division site"/>
    <property type="evidence" value="ECO:0007669"/>
    <property type="project" value="TreeGrafter"/>
</dbReference>
<accession>S0NYK3</accession>
<evidence type="ECO:0000256" key="13">
    <source>
        <dbReference type="ARBA" id="ARBA00041418"/>
    </source>
</evidence>
<feature type="transmembrane region" description="Helical" evidence="17">
    <location>
        <begin position="315"/>
        <end position="337"/>
    </location>
</feature>
<feature type="transmembrane region" description="Helical" evidence="17">
    <location>
        <begin position="283"/>
        <end position="303"/>
    </location>
</feature>
<dbReference type="PANTHER" id="PTHR30474:SF2">
    <property type="entry name" value="PEPTIDOGLYCAN GLYCOSYLTRANSFERASE FTSW-RELATED"/>
    <property type="match status" value="1"/>
</dbReference>
<evidence type="ECO:0000313" key="19">
    <source>
        <dbReference type="Proteomes" id="UP000015961"/>
    </source>
</evidence>
<comment type="caution">
    <text evidence="18">The sequence shown here is derived from an EMBL/GenBank/DDBJ whole genome shotgun (WGS) entry which is preliminary data.</text>
</comment>
<feature type="transmembrane region" description="Helical" evidence="17">
    <location>
        <begin position="140"/>
        <end position="157"/>
    </location>
</feature>
<sequence>MRRVKQLDWFLLLPYLILSVIGLLEIYSASSYHLIASDRAATSLLIKQFIFMLLSWIVIGVTYSMKLRYFLQYRIAKIGIFLSLVTLVMVKIGLFAVTVNGAQRWLSIFGFQFQPAELANLALILYLAYIFRSSTQLPKYVIRPLLVVAVMAILVLFQPKIAGAFMILFIASMMCWAALLPLKKGAILAGGAVGGILLLALLVMVLGSHDLLPSIFAHAYDRIAIVRNPFLDEHGSGYQMANSYYALYNGGLFGRGIGNSITKKGYLPESETDFIFSILTEELGLFVALAVIFLLFILCLRLFQLATKTANQQAALILLGIGLLIFSQTCINLASILGFIPMTGVPLPFISYGGTSYLILSFAIGLSLNISANQKRGDLDV</sequence>
<feature type="transmembrane region" description="Helical" evidence="17">
    <location>
        <begin position="163"/>
        <end position="180"/>
    </location>
</feature>
<evidence type="ECO:0000256" key="4">
    <source>
        <dbReference type="ARBA" id="ARBA00022692"/>
    </source>
</evidence>
<name>S0NYK3_9ENTE</name>
<dbReference type="PATRIC" id="fig|1140003.3.peg.1875"/>
<evidence type="ECO:0000256" key="2">
    <source>
        <dbReference type="ARBA" id="ARBA00022676"/>
    </source>
</evidence>
<evidence type="ECO:0000256" key="16">
    <source>
        <dbReference type="ARBA" id="ARBA00049966"/>
    </source>
</evidence>
<evidence type="ECO:0000256" key="3">
    <source>
        <dbReference type="ARBA" id="ARBA00022679"/>
    </source>
</evidence>
<dbReference type="GO" id="GO:0051301">
    <property type="term" value="P:cell division"/>
    <property type="evidence" value="ECO:0007669"/>
    <property type="project" value="InterPro"/>
</dbReference>
<evidence type="ECO:0000256" key="1">
    <source>
        <dbReference type="ARBA" id="ARBA00004141"/>
    </source>
</evidence>
<gene>
    <name evidence="18" type="ORF">I573_02138</name>
</gene>
<evidence type="ECO:0000256" key="17">
    <source>
        <dbReference type="SAM" id="Phobius"/>
    </source>
</evidence>
<evidence type="ECO:0000256" key="8">
    <source>
        <dbReference type="ARBA" id="ARBA00023136"/>
    </source>
</evidence>
<proteinExistence type="inferred from homology"/>
<evidence type="ECO:0000256" key="5">
    <source>
        <dbReference type="ARBA" id="ARBA00022960"/>
    </source>
</evidence>
<dbReference type="AlphaFoldDB" id="S0NYK3"/>
<comment type="catalytic activity">
    <reaction evidence="15">
        <text>[GlcNAc-(1-&gt;4)-Mur2Ac(oyl-L-Ala-gamma-D-Glu-L-Lys-D-Ala-D-Ala)](n)-di-trans,octa-cis-undecaprenyl diphosphate + beta-D-GlcNAc-(1-&gt;4)-Mur2Ac(oyl-L-Ala-gamma-D-Glu-L-Lys-D-Ala-D-Ala)-di-trans,octa-cis-undecaprenyl diphosphate = [GlcNAc-(1-&gt;4)-Mur2Ac(oyl-L-Ala-gamma-D-Glu-L-Lys-D-Ala-D-Ala)](n+1)-di-trans,octa-cis-undecaprenyl diphosphate + di-trans,octa-cis-undecaprenyl diphosphate + H(+)</text>
        <dbReference type="Rhea" id="RHEA:23708"/>
        <dbReference type="Rhea" id="RHEA-COMP:9602"/>
        <dbReference type="Rhea" id="RHEA-COMP:9603"/>
        <dbReference type="ChEBI" id="CHEBI:15378"/>
        <dbReference type="ChEBI" id="CHEBI:58405"/>
        <dbReference type="ChEBI" id="CHEBI:60033"/>
        <dbReference type="ChEBI" id="CHEBI:78435"/>
        <dbReference type="EC" id="2.4.99.28"/>
    </reaction>
</comment>
<feature type="transmembrane region" description="Helical" evidence="17">
    <location>
        <begin position="349"/>
        <end position="368"/>
    </location>
</feature>
<dbReference type="GO" id="GO:0015648">
    <property type="term" value="F:lipid-linked peptidoglycan transporter activity"/>
    <property type="evidence" value="ECO:0007669"/>
    <property type="project" value="TreeGrafter"/>
</dbReference>
<evidence type="ECO:0000256" key="10">
    <source>
        <dbReference type="ARBA" id="ARBA00033270"/>
    </source>
</evidence>
<dbReference type="GO" id="GO:0009252">
    <property type="term" value="P:peptidoglycan biosynthetic process"/>
    <property type="evidence" value="ECO:0007669"/>
    <property type="project" value="UniProtKB-KW"/>
</dbReference>
<keyword evidence="7 17" id="KW-1133">Transmembrane helix</keyword>
<dbReference type="EMBL" id="ASWO01000007">
    <property type="protein sequence ID" value="EOT83025.1"/>
    <property type="molecule type" value="Genomic_DNA"/>
</dbReference>
<dbReference type="GO" id="GO:0005886">
    <property type="term" value="C:plasma membrane"/>
    <property type="evidence" value="ECO:0007669"/>
    <property type="project" value="TreeGrafter"/>
</dbReference>
<evidence type="ECO:0000256" key="6">
    <source>
        <dbReference type="ARBA" id="ARBA00022984"/>
    </source>
</evidence>
<keyword evidence="6" id="KW-0573">Peptidoglycan synthesis</keyword>
<dbReference type="OrthoDB" id="9812661at2"/>
<dbReference type="Pfam" id="PF01098">
    <property type="entry name" value="FTSW_RODA_SPOVE"/>
    <property type="match status" value="1"/>
</dbReference>
<keyword evidence="2" id="KW-0328">Glycosyltransferase</keyword>
<evidence type="ECO:0000313" key="18">
    <source>
        <dbReference type="EMBL" id="EOT83025.1"/>
    </source>
</evidence>
<dbReference type="RefSeq" id="WP_016186377.1">
    <property type="nucleotide sequence ID" value="NZ_ASWO01000007.1"/>
</dbReference>
<protein>
    <recommendedName>
        <fullName evidence="12">Probable peptidoglycan glycosyltransferase FtsW</fullName>
        <ecNumber evidence="14">2.4.99.28</ecNumber>
    </recommendedName>
    <alternativeName>
        <fullName evidence="13">Cell division protein FtsW</fullName>
    </alternativeName>
    <alternativeName>
        <fullName evidence="10">Cell wall polymerase</fullName>
    </alternativeName>
    <alternativeName>
        <fullName evidence="9">Peptidoglycan polymerase</fullName>
    </alternativeName>
</protein>
<evidence type="ECO:0000256" key="7">
    <source>
        <dbReference type="ARBA" id="ARBA00022989"/>
    </source>
</evidence>
<dbReference type="GO" id="GO:0008360">
    <property type="term" value="P:regulation of cell shape"/>
    <property type="evidence" value="ECO:0007669"/>
    <property type="project" value="UniProtKB-KW"/>
</dbReference>
<feature type="transmembrane region" description="Helical" evidence="17">
    <location>
        <begin position="75"/>
        <end position="99"/>
    </location>
</feature>
<evidence type="ECO:0000256" key="11">
    <source>
        <dbReference type="ARBA" id="ARBA00038053"/>
    </source>
</evidence>
<keyword evidence="4 17" id="KW-0812">Transmembrane</keyword>
<comment type="similarity">
    <text evidence="11">Belongs to the SEDS family. FtsW subfamily.</text>
</comment>
<dbReference type="Proteomes" id="UP000015961">
    <property type="component" value="Unassembled WGS sequence"/>
</dbReference>
<organism evidence="18 19">
    <name type="scientific">Enterococcus sulfureus ATCC 49903</name>
    <dbReference type="NCBI Taxonomy" id="1140003"/>
    <lineage>
        <taxon>Bacteria</taxon>
        <taxon>Bacillati</taxon>
        <taxon>Bacillota</taxon>
        <taxon>Bacilli</taxon>
        <taxon>Lactobacillales</taxon>
        <taxon>Enterococcaceae</taxon>
        <taxon>Enterococcus</taxon>
    </lineage>
</organism>
<keyword evidence="3" id="KW-0808">Transferase</keyword>
<dbReference type="GO" id="GO:0008955">
    <property type="term" value="F:peptidoglycan glycosyltransferase activity"/>
    <property type="evidence" value="ECO:0007669"/>
    <property type="project" value="UniProtKB-EC"/>
</dbReference>
<dbReference type="STRING" id="1140003.OMY_01945"/>
<dbReference type="EC" id="2.4.99.28" evidence="14"/>